<feature type="transmembrane region" description="Helical" evidence="5">
    <location>
        <begin position="12"/>
        <end position="30"/>
    </location>
</feature>
<keyword evidence="4" id="KW-1015">Disulfide bond</keyword>
<keyword evidence="2 3" id="KW-0186">Copper</keyword>
<feature type="disulfide bond" description="Redox-active" evidence="4">
    <location>
        <begin position="94"/>
        <end position="98"/>
    </location>
</feature>
<dbReference type="PROSITE" id="PS51352">
    <property type="entry name" value="THIOREDOXIN_2"/>
    <property type="match status" value="1"/>
</dbReference>
<feature type="binding site" evidence="3">
    <location>
        <position position="98"/>
    </location>
    <ligand>
        <name>Cu cation</name>
        <dbReference type="ChEBI" id="CHEBI:23378"/>
    </ligand>
</feature>
<dbReference type="EMBL" id="FQYY01000005">
    <property type="protein sequence ID" value="SHI86501.1"/>
    <property type="molecule type" value="Genomic_DNA"/>
</dbReference>
<evidence type="ECO:0000256" key="3">
    <source>
        <dbReference type="PIRSR" id="PIRSR603782-1"/>
    </source>
</evidence>
<keyword evidence="5" id="KW-1133">Transmembrane helix</keyword>
<dbReference type="PANTHER" id="PTHR12151">
    <property type="entry name" value="ELECTRON TRANSPORT PROTIN SCO1/SENC FAMILY MEMBER"/>
    <property type="match status" value="1"/>
</dbReference>
<protein>
    <submittedName>
        <fullName evidence="7">Protein SCO1/2</fullName>
    </submittedName>
</protein>
<dbReference type="InterPro" id="IPR013766">
    <property type="entry name" value="Thioredoxin_domain"/>
</dbReference>
<evidence type="ECO:0000313" key="8">
    <source>
        <dbReference type="Proteomes" id="UP000184225"/>
    </source>
</evidence>
<feature type="domain" description="Thioredoxin" evidence="6">
    <location>
        <begin position="27"/>
        <end position="220"/>
    </location>
</feature>
<dbReference type="STRING" id="579105.SAMN04488096_105153"/>
<dbReference type="OrthoDB" id="9811998at2"/>
<keyword evidence="5" id="KW-0472">Membrane</keyword>
<name>A0A1M6ELW0_9FLAO</name>
<dbReference type="Proteomes" id="UP000184225">
    <property type="component" value="Unassembled WGS sequence"/>
</dbReference>
<evidence type="ECO:0000256" key="1">
    <source>
        <dbReference type="ARBA" id="ARBA00010996"/>
    </source>
</evidence>
<dbReference type="Pfam" id="PF02630">
    <property type="entry name" value="SCO1-SenC"/>
    <property type="match status" value="1"/>
</dbReference>
<evidence type="ECO:0000259" key="6">
    <source>
        <dbReference type="PROSITE" id="PS51352"/>
    </source>
</evidence>
<dbReference type="SUPFAM" id="SSF52833">
    <property type="entry name" value="Thioredoxin-like"/>
    <property type="match status" value="1"/>
</dbReference>
<feature type="binding site" evidence="3">
    <location>
        <position position="183"/>
    </location>
    <ligand>
        <name>Cu cation</name>
        <dbReference type="ChEBI" id="CHEBI:23378"/>
    </ligand>
</feature>
<evidence type="ECO:0000256" key="2">
    <source>
        <dbReference type="ARBA" id="ARBA00023008"/>
    </source>
</evidence>
<sequence length="225" mass="26156">MLKFFKKYKFFAIVLFVLSAIIISIIYQLLKPKPSLPVYQPSMVNTELVDTTVQYIRKYHTISDFKLVNQNGDTITQDTYKDKIYIADFFFTTCQSICPIMTDHMAKIQERYKNDSEILLLSHTVTPEIDTVAQLKRYAKKKGVIDSKWNLVTGDKKQIYDLARKSYLVAKSQGDGGKYDMVHTENFALIDKKKRVRGFYDGTDPEAIEKLMEDVEILKKLENHK</sequence>
<evidence type="ECO:0000256" key="5">
    <source>
        <dbReference type="SAM" id="Phobius"/>
    </source>
</evidence>
<keyword evidence="8" id="KW-1185">Reference proteome</keyword>
<keyword evidence="3" id="KW-0479">Metal-binding</keyword>
<dbReference type="PANTHER" id="PTHR12151:SF25">
    <property type="entry name" value="LINALOOL DEHYDRATASE_ISOMERASE DOMAIN-CONTAINING PROTEIN"/>
    <property type="match status" value="1"/>
</dbReference>
<dbReference type="AlphaFoldDB" id="A0A1M6ELW0"/>
<evidence type="ECO:0000313" key="7">
    <source>
        <dbReference type="EMBL" id="SHI86501.1"/>
    </source>
</evidence>
<dbReference type="Gene3D" id="3.40.30.10">
    <property type="entry name" value="Glutaredoxin"/>
    <property type="match status" value="1"/>
</dbReference>
<gene>
    <name evidence="7" type="ORF">SAMN04488096_105153</name>
</gene>
<dbReference type="GO" id="GO:0046872">
    <property type="term" value="F:metal ion binding"/>
    <property type="evidence" value="ECO:0007669"/>
    <property type="project" value="UniProtKB-KW"/>
</dbReference>
<keyword evidence="5" id="KW-0812">Transmembrane</keyword>
<feature type="binding site" evidence="3">
    <location>
        <position position="94"/>
    </location>
    <ligand>
        <name>Cu cation</name>
        <dbReference type="ChEBI" id="CHEBI:23378"/>
    </ligand>
</feature>
<dbReference type="InterPro" id="IPR036249">
    <property type="entry name" value="Thioredoxin-like_sf"/>
</dbReference>
<dbReference type="RefSeq" id="WP_073150474.1">
    <property type="nucleotide sequence ID" value="NZ_FQYY01000005.1"/>
</dbReference>
<proteinExistence type="inferred from homology"/>
<organism evidence="7 8">
    <name type="scientific">Mesonia phycicola</name>
    <dbReference type="NCBI Taxonomy" id="579105"/>
    <lineage>
        <taxon>Bacteria</taxon>
        <taxon>Pseudomonadati</taxon>
        <taxon>Bacteroidota</taxon>
        <taxon>Flavobacteriia</taxon>
        <taxon>Flavobacteriales</taxon>
        <taxon>Flavobacteriaceae</taxon>
        <taxon>Mesonia</taxon>
    </lineage>
</organism>
<accession>A0A1M6ELW0</accession>
<comment type="similarity">
    <text evidence="1">Belongs to the SCO1/2 family.</text>
</comment>
<dbReference type="InterPro" id="IPR003782">
    <property type="entry name" value="SCO1/SenC"/>
</dbReference>
<dbReference type="CDD" id="cd02968">
    <property type="entry name" value="SCO"/>
    <property type="match status" value="1"/>
</dbReference>
<reference evidence="7 8" key="1">
    <citation type="submission" date="2016-11" db="EMBL/GenBank/DDBJ databases">
        <authorList>
            <person name="Jaros S."/>
            <person name="Januszkiewicz K."/>
            <person name="Wedrychowicz H."/>
        </authorList>
    </citation>
    <scope>NUCLEOTIDE SEQUENCE [LARGE SCALE GENOMIC DNA]</scope>
    <source>
        <strain evidence="7 8">DSM 21425</strain>
    </source>
</reference>
<evidence type="ECO:0000256" key="4">
    <source>
        <dbReference type="PIRSR" id="PIRSR603782-2"/>
    </source>
</evidence>